<gene>
    <name evidence="3" type="primary">20204869</name>
    <name evidence="2" type="ORF">HELRODRAFT_174201</name>
</gene>
<name>T1F7S0_HELRO</name>
<reference evidence="4" key="1">
    <citation type="submission" date="2012-12" db="EMBL/GenBank/DDBJ databases">
        <authorList>
            <person name="Hellsten U."/>
            <person name="Grimwood J."/>
            <person name="Chapman J.A."/>
            <person name="Shapiro H."/>
            <person name="Aerts A."/>
            <person name="Otillar R.P."/>
            <person name="Terry A.Y."/>
            <person name="Boore J.L."/>
            <person name="Simakov O."/>
            <person name="Marletaz F."/>
            <person name="Cho S.-J."/>
            <person name="Edsinger-Gonzales E."/>
            <person name="Havlak P."/>
            <person name="Kuo D.-H."/>
            <person name="Larsson T."/>
            <person name="Lv J."/>
            <person name="Arendt D."/>
            <person name="Savage R."/>
            <person name="Osoegawa K."/>
            <person name="de Jong P."/>
            <person name="Lindberg D.R."/>
            <person name="Seaver E.C."/>
            <person name="Weisblat D.A."/>
            <person name="Putnam N.H."/>
            <person name="Grigoriev I.V."/>
            <person name="Rokhsar D.S."/>
        </authorList>
    </citation>
    <scope>NUCLEOTIDE SEQUENCE</scope>
</reference>
<dbReference type="CTD" id="20204869"/>
<dbReference type="EMBL" id="AMQM01004847">
    <property type="status" value="NOT_ANNOTATED_CDS"/>
    <property type="molecule type" value="Genomic_DNA"/>
</dbReference>
<dbReference type="KEGG" id="hro:HELRODRAFT_174201"/>
<protein>
    <submittedName>
        <fullName evidence="2 3">Uncharacterized protein</fullName>
    </submittedName>
</protein>
<evidence type="ECO:0000313" key="4">
    <source>
        <dbReference type="Proteomes" id="UP000015101"/>
    </source>
</evidence>
<dbReference type="GeneID" id="20204869"/>
<dbReference type="AlphaFoldDB" id="T1F7S0"/>
<reference evidence="2 4" key="2">
    <citation type="journal article" date="2013" name="Nature">
        <title>Insights into bilaterian evolution from three spiralian genomes.</title>
        <authorList>
            <person name="Simakov O."/>
            <person name="Marletaz F."/>
            <person name="Cho S.J."/>
            <person name="Edsinger-Gonzales E."/>
            <person name="Havlak P."/>
            <person name="Hellsten U."/>
            <person name="Kuo D.H."/>
            <person name="Larsson T."/>
            <person name="Lv J."/>
            <person name="Arendt D."/>
            <person name="Savage R."/>
            <person name="Osoegawa K."/>
            <person name="de Jong P."/>
            <person name="Grimwood J."/>
            <person name="Chapman J.A."/>
            <person name="Shapiro H."/>
            <person name="Aerts A."/>
            <person name="Otillar R.P."/>
            <person name="Terry A.Y."/>
            <person name="Boore J.L."/>
            <person name="Grigoriev I.V."/>
            <person name="Lindberg D.R."/>
            <person name="Seaver E.C."/>
            <person name="Weisblat D.A."/>
            <person name="Putnam N.H."/>
            <person name="Rokhsar D.S."/>
        </authorList>
    </citation>
    <scope>NUCLEOTIDE SEQUENCE</scope>
</reference>
<dbReference type="HOGENOM" id="CLU_1350200_0_0_1"/>
<reference evidence="3" key="3">
    <citation type="submission" date="2015-06" db="UniProtKB">
        <authorList>
            <consortium name="EnsemblMetazoa"/>
        </authorList>
    </citation>
    <scope>IDENTIFICATION</scope>
</reference>
<feature type="region of interest" description="Disordered" evidence="1">
    <location>
        <begin position="1"/>
        <end position="55"/>
    </location>
</feature>
<dbReference type="EMBL" id="KB096716">
    <property type="protein sequence ID" value="ESO02783.1"/>
    <property type="molecule type" value="Genomic_DNA"/>
</dbReference>
<feature type="compositionally biased region" description="Polar residues" evidence="1">
    <location>
        <begin position="1"/>
        <end position="26"/>
    </location>
</feature>
<dbReference type="InParanoid" id="T1F7S0"/>
<keyword evidence="4" id="KW-1185">Reference proteome</keyword>
<evidence type="ECO:0000256" key="1">
    <source>
        <dbReference type="SAM" id="MobiDB-lite"/>
    </source>
</evidence>
<feature type="compositionally biased region" description="Basic and acidic residues" evidence="1">
    <location>
        <begin position="34"/>
        <end position="55"/>
    </location>
</feature>
<proteinExistence type="predicted"/>
<evidence type="ECO:0000313" key="2">
    <source>
        <dbReference type="EMBL" id="ESO02783.1"/>
    </source>
</evidence>
<accession>T1F7S0</accession>
<evidence type="ECO:0000313" key="3">
    <source>
        <dbReference type="EnsemblMetazoa" id="HelroP174201"/>
    </source>
</evidence>
<dbReference type="EnsemblMetazoa" id="HelroT174201">
    <property type="protein sequence ID" value="HelroP174201"/>
    <property type="gene ID" value="HelroG174201"/>
</dbReference>
<dbReference type="RefSeq" id="XP_009018997.1">
    <property type="nucleotide sequence ID" value="XM_009020749.1"/>
</dbReference>
<organism evidence="3 4">
    <name type="scientific">Helobdella robusta</name>
    <name type="common">Californian leech</name>
    <dbReference type="NCBI Taxonomy" id="6412"/>
    <lineage>
        <taxon>Eukaryota</taxon>
        <taxon>Metazoa</taxon>
        <taxon>Spiralia</taxon>
        <taxon>Lophotrochozoa</taxon>
        <taxon>Annelida</taxon>
        <taxon>Clitellata</taxon>
        <taxon>Hirudinea</taxon>
        <taxon>Rhynchobdellida</taxon>
        <taxon>Glossiphoniidae</taxon>
        <taxon>Helobdella</taxon>
    </lineage>
</organism>
<dbReference type="Proteomes" id="UP000015101">
    <property type="component" value="Unassembled WGS sequence"/>
</dbReference>
<sequence length="203" mass="23398">MDMNNINNKTLPTGSCSFGETTQTSIDYKKRSRRGDEDFKTAMNKNPDKEKISEDDADGKTYKPCLLDKICQLKKELKVYKAKNEALEAEKSFRNIYYKVDNSNIKHINNLDINNNPIDINNNLDVNCEHNINNNVDINNNNLIINNNIDDDCRNIPNKIDYNNINDNSINGNNNQQILLDELNFMPYKYVESNDGNVIIIQD</sequence>